<feature type="coiled-coil region" evidence="5">
    <location>
        <begin position="631"/>
        <end position="665"/>
    </location>
</feature>
<evidence type="ECO:0000256" key="5">
    <source>
        <dbReference type="SAM" id="Coils"/>
    </source>
</evidence>
<dbReference type="InterPro" id="IPR036427">
    <property type="entry name" value="Bromodomain-like_sf"/>
</dbReference>
<reference evidence="9" key="1">
    <citation type="journal article" date="2023" name="Commun. Biol.">
        <title>Genome analysis of Parmales, the sister group of diatoms, reveals the evolutionary specialization of diatoms from phago-mixotrophs to photoautotrophs.</title>
        <authorList>
            <person name="Ban H."/>
            <person name="Sato S."/>
            <person name="Yoshikawa S."/>
            <person name="Yamada K."/>
            <person name="Nakamura Y."/>
            <person name="Ichinomiya M."/>
            <person name="Sato N."/>
            <person name="Blanc-Mathieu R."/>
            <person name="Endo H."/>
            <person name="Kuwata A."/>
            <person name="Ogata H."/>
        </authorList>
    </citation>
    <scope>NUCLEOTIDE SEQUENCE [LARGE SCALE GENOMIC DNA]</scope>
    <source>
        <strain evidence="9">NIES 3700</strain>
    </source>
</reference>
<evidence type="ECO:0000256" key="2">
    <source>
        <dbReference type="ARBA" id="ARBA00023117"/>
    </source>
</evidence>
<feature type="coiled-coil region" evidence="5">
    <location>
        <begin position="329"/>
        <end position="356"/>
    </location>
</feature>
<dbReference type="GO" id="GO:0005669">
    <property type="term" value="C:transcription factor TFIID complex"/>
    <property type="evidence" value="ECO:0007669"/>
    <property type="project" value="InterPro"/>
</dbReference>
<keyword evidence="5" id="KW-0175">Coiled coil</keyword>
<feature type="compositionally biased region" description="Basic residues" evidence="6">
    <location>
        <begin position="1060"/>
        <end position="1069"/>
    </location>
</feature>
<feature type="region of interest" description="Disordered" evidence="6">
    <location>
        <begin position="1055"/>
        <end position="1074"/>
    </location>
</feature>
<accession>A0A9W7CCG9</accession>
<dbReference type="PANTHER" id="PTHR13900">
    <property type="entry name" value="TRANSCRIPTION INITIATION FACTOR TFIID"/>
    <property type="match status" value="1"/>
</dbReference>
<comment type="subcellular location">
    <subcellularLocation>
        <location evidence="1">Nucleus</location>
    </subcellularLocation>
</comment>
<feature type="compositionally biased region" description="Basic and acidic residues" evidence="6">
    <location>
        <begin position="82"/>
        <end position="104"/>
    </location>
</feature>
<feature type="compositionally biased region" description="Basic residues" evidence="6">
    <location>
        <begin position="1015"/>
        <end position="1025"/>
    </location>
</feature>
<feature type="region of interest" description="Disordered" evidence="6">
    <location>
        <begin position="1"/>
        <end position="21"/>
    </location>
</feature>
<dbReference type="InterPro" id="IPR001487">
    <property type="entry name" value="Bromodomain"/>
</dbReference>
<dbReference type="GO" id="GO:0051123">
    <property type="term" value="P:RNA polymerase II preinitiation complex assembly"/>
    <property type="evidence" value="ECO:0007669"/>
    <property type="project" value="TreeGrafter"/>
</dbReference>
<dbReference type="GO" id="GO:0004402">
    <property type="term" value="F:histone acetyltransferase activity"/>
    <property type="evidence" value="ECO:0007669"/>
    <property type="project" value="InterPro"/>
</dbReference>
<feature type="region of interest" description="Disordered" evidence="6">
    <location>
        <begin position="1003"/>
        <end position="1040"/>
    </location>
</feature>
<keyword evidence="3" id="KW-0539">Nucleus</keyword>
<feature type="region of interest" description="Disordered" evidence="6">
    <location>
        <begin position="857"/>
        <end position="880"/>
    </location>
</feature>
<feature type="compositionally biased region" description="Gly residues" evidence="6">
    <location>
        <begin position="1283"/>
        <end position="1306"/>
    </location>
</feature>
<feature type="domain" description="Bromo" evidence="7">
    <location>
        <begin position="1138"/>
        <end position="1207"/>
    </location>
</feature>
<comment type="caution">
    <text evidence="8">The sequence shown here is derived from an EMBL/GenBank/DDBJ whole genome shotgun (WGS) entry which is preliminary data.</text>
</comment>
<dbReference type="SUPFAM" id="SSF47370">
    <property type="entry name" value="Bromodomain"/>
    <property type="match status" value="1"/>
</dbReference>
<name>A0A9W7CCG9_9STRA</name>
<dbReference type="EMBL" id="BRXW01000040">
    <property type="protein sequence ID" value="GMI02144.1"/>
    <property type="molecule type" value="Genomic_DNA"/>
</dbReference>
<dbReference type="InterPro" id="IPR040240">
    <property type="entry name" value="TAF1"/>
</dbReference>
<evidence type="ECO:0000259" key="7">
    <source>
        <dbReference type="PROSITE" id="PS50014"/>
    </source>
</evidence>
<dbReference type="Pfam" id="PF12157">
    <property type="entry name" value="DUF3591"/>
    <property type="match status" value="3"/>
</dbReference>
<evidence type="ECO:0000313" key="8">
    <source>
        <dbReference type="EMBL" id="GMI02144.1"/>
    </source>
</evidence>
<dbReference type="PANTHER" id="PTHR13900:SF0">
    <property type="entry name" value="TRANSCRIPTION INITIATION FACTOR TFIID SUBUNIT 1"/>
    <property type="match status" value="1"/>
</dbReference>
<dbReference type="Proteomes" id="UP001165122">
    <property type="component" value="Unassembled WGS sequence"/>
</dbReference>
<keyword evidence="9" id="KW-1185">Reference proteome</keyword>
<dbReference type="Gene3D" id="1.20.920.10">
    <property type="entry name" value="Bromodomain-like"/>
    <property type="match status" value="1"/>
</dbReference>
<evidence type="ECO:0000256" key="3">
    <source>
        <dbReference type="ARBA" id="ARBA00023242"/>
    </source>
</evidence>
<feature type="region of interest" description="Disordered" evidence="6">
    <location>
        <begin position="66"/>
        <end position="104"/>
    </location>
</feature>
<evidence type="ECO:0000256" key="1">
    <source>
        <dbReference type="ARBA" id="ARBA00004123"/>
    </source>
</evidence>
<dbReference type="SMART" id="SM00297">
    <property type="entry name" value="BROMO"/>
    <property type="match status" value="1"/>
</dbReference>
<dbReference type="PROSITE" id="PS50014">
    <property type="entry name" value="BROMODOMAIN_2"/>
    <property type="match status" value="1"/>
</dbReference>
<dbReference type="PRINTS" id="PR00503">
    <property type="entry name" value="BROMODOMAIN"/>
</dbReference>
<feature type="compositionally biased region" description="Pro residues" evidence="6">
    <location>
        <begin position="1333"/>
        <end position="1346"/>
    </location>
</feature>
<dbReference type="GO" id="GO:0016251">
    <property type="term" value="F:RNA polymerase II general transcription initiation factor activity"/>
    <property type="evidence" value="ECO:0007669"/>
    <property type="project" value="InterPro"/>
</dbReference>
<dbReference type="Pfam" id="PF00439">
    <property type="entry name" value="Bromodomain"/>
    <property type="match status" value="1"/>
</dbReference>
<feature type="region of interest" description="Disordered" evidence="6">
    <location>
        <begin position="285"/>
        <end position="304"/>
    </location>
</feature>
<feature type="compositionally biased region" description="Basic and acidic residues" evidence="6">
    <location>
        <begin position="1250"/>
        <end position="1272"/>
    </location>
</feature>
<feature type="compositionally biased region" description="Acidic residues" evidence="6">
    <location>
        <begin position="1313"/>
        <end position="1324"/>
    </location>
</feature>
<sequence>MEINWSSSPISFSTSSSVKKPELKNLKKKNIGIKKVGERMVARRPVPFTDGEEYCQRLVEEQMALEASKEKESTTNLSKASNKKEEERIRANKRKKAEEEKKKRIEKVKANMALGNAKGRRIRSSLMGVGGQDRSKPKIKQTTIDEYGSEMTQHTEIVYSNTTTRPELSKIERQIFHRPRLSKKIVSEYRRWLICKLDLRRSLTRKNGETYNPDGSVFVHASGNGGEVEAGEEIVKESQLLPTSLGGEESLVVLEYVEERPPILGNKGMVSNIVNYWRGEVSDCPISAGGGDRPNPKKGPQSQKPIIEEDIEEDIEEGFLGPEDGEKIKKIMEVEKARKKKQQEKKEKERDKFLKENDIIPEGATKVIKREDHGPFIAELQPNRTQPALINNLYVAPLFPHTPNSSDFLLTIPKQDNNLKVSNPNTHDEFIGETQLKPPEGTRVKPNSRPINVVIQPFPKSLLAVGQTEPKQRVPFPDSKELKEFRQNFISFQIAKEMEQSHNDDAEDIEYNYIKDVTFKNTVIDKNLLTNCMKSVAVQNSDNKWTLSHDFEGVEKLGSKFTPEQVCAHESYEAAMLRLQEVGIFELHTGKEVLQNVSTAVEFFASNARAMGARVKTIKDRMEKFGLGMLNEKQKKQYESLKKACELLKTEHESAQRKVKVGERQRGAKRRAGNVVIPRVTMRSEATTRFILEELTLCPWNTTNALIDVHRKGEKKALLTLTGVGDPSGRGEGYAFVKKVEKKGAKKAVADVQNKAVGEVKKDDLRKLNMDKMASILRSFGVPQDDIEGLKRWDRVHMISDLSAMVVTDGLASGEQAKYARRDTLDAGEEREIYNKRLQEIWNRQKDALSLKEIVGDVEMEEGKGEGEDSDDDSFGDNLMDQLDSAQSASKTAAGDNATSQIFASKIGDKKRAEIDKNKEDAAEFLALKKSMREDKEDAKAYEGVDREALEKDAAASGANKAVIRKKIIKTFPDGTQETTFQFIVQNKNSQTHTLEAIRRQTANAQRKQEAWRKVQVRRGARRGRSPLTSNAGKHDGGDQKVLGHAMFAEGRTGINVPRGAKKGKKGKRKNETNLTELNFQPQMNKFKKANKMDNAGWERYAHGSRTTGEDRRRRRTQETKPHIEMRTIFDSIIDQLRAVECSADFRRPVNAKQFPDYRRRVKRPMDLNTMLKKNNEFKYSADLFLDDARLIWENAANYNGVNSTITANADQLNKLAEEAVEVLREDLDRLESLRQTEKVLSRSGPLTDAQKKAKDQEAKEYAARKQEREAKAALQQSTLLSGLGGGGAEEGGGGGGAEAGGGGGFLNLMDIGDSDSDSSDEELGVINANEPTTPPPKGNSPTPFS</sequence>
<gene>
    <name evidence="8" type="ORF">TrLO_g10063</name>
</gene>
<proteinExistence type="predicted"/>
<dbReference type="OrthoDB" id="5752at2759"/>
<keyword evidence="2 4" id="KW-0103">Bromodomain</keyword>
<evidence type="ECO:0000256" key="4">
    <source>
        <dbReference type="PROSITE-ProRule" id="PRU00035"/>
    </source>
</evidence>
<feature type="compositionally biased region" description="Low complexity" evidence="6">
    <location>
        <begin position="1"/>
        <end position="17"/>
    </location>
</feature>
<organism evidence="8 9">
    <name type="scientific">Triparma laevis f. longispina</name>
    <dbReference type="NCBI Taxonomy" id="1714387"/>
    <lineage>
        <taxon>Eukaryota</taxon>
        <taxon>Sar</taxon>
        <taxon>Stramenopiles</taxon>
        <taxon>Ochrophyta</taxon>
        <taxon>Bolidophyceae</taxon>
        <taxon>Parmales</taxon>
        <taxon>Triparmaceae</taxon>
        <taxon>Triparma</taxon>
    </lineage>
</organism>
<feature type="region of interest" description="Disordered" evidence="6">
    <location>
        <begin position="1239"/>
        <end position="1346"/>
    </location>
</feature>
<evidence type="ECO:0000256" key="6">
    <source>
        <dbReference type="SAM" id="MobiDB-lite"/>
    </source>
</evidence>
<dbReference type="InterPro" id="IPR022591">
    <property type="entry name" value="TAF1_HAT_dom"/>
</dbReference>
<dbReference type="GO" id="GO:0017025">
    <property type="term" value="F:TBP-class protein binding"/>
    <property type="evidence" value="ECO:0007669"/>
    <property type="project" value="InterPro"/>
</dbReference>
<protein>
    <recommendedName>
        <fullName evidence="7">Bromo domain-containing protein</fullName>
    </recommendedName>
</protein>
<evidence type="ECO:0000313" key="9">
    <source>
        <dbReference type="Proteomes" id="UP001165122"/>
    </source>
</evidence>